<dbReference type="CDD" id="cd06140">
    <property type="entry name" value="DNA_polA_I_Bacillus_like_exo"/>
    <property type="match status" value="1"/>
</dbReference>
<comment type="subunit">
    <text evidence="11">Single-chain monomer with multiple functions.</text>
</comment>
<comment type="catalytic activity">
    <reaction evidence="9 11">
        <text>DNA(n) + a 2'-deoxyribonucleoside 5'-triphosphate = DNA(n+1) + diphosphate</text>
        <dbReference type="Rhea" id="RHEA:22508"/>
        <dbReference type="Rhea" id="RHEA-COMP:17339"/>
        <dbReference type="Rhea" id="RHEA-COMP:17340"/>
        <dbReference type="ChEBI" id="CHEBI:33019"/>
        <dbReference type="ChEBI" id="CHEBI:61560"/>
        <dbReference type="ChEBI" id="CHEBI:173112"/>
        <dbReference type="EC" id="2.7.7.7"/>
    </reaction>
</comment>
<name>A0ABT2RU86_9FIRM</name>
<dbReference type="SMART" id="SM00482">
    <property type="entry name" value="POLAc"/>
    <property type="match status" value="1"/>
</dbReference>
<dbReference type="NCBIfam" id="NF004397">
    <property type="entry name" value="PRK05755.1"/>
    <property type="match status" value="1"/>
</dbReference>
<dbReference type="SMART" id="SM00475">
    <property type="entry name" value="53EXOc"/>
    <property type="match status" value="1"/>
</dbReference>
<dbReference type="InterPro" id="IPR036279">
    <property type="entry name" value="5-3_exonuclease_C_sf"/>
</dbReference>
<dbReference type="RefSeq" id="WP_158361962.1">
    <property type="nucleotide sequence ID" value="NZ_JAOQKC010000003.1"/>
</dbReference>
<dbReference type="CDD" id="cd09859">
    <property type="entry name" value="PIN_53EXO"/>
    <property type="match status" value="1"/>
</dbReference>
<dbReference type="SUPFAM" id="SSF47807">
    <property type="entry name" value="5' to 3' exonuclease, C-terminal subdomain"/>
    <property type="match status" value="1"/>
</dbReference>
<evidence type="ECO:0000256" key="5">
    <source>
        <dbReference type="ARBA" id="ARBA00022763"/>
    </source>
</evidence>
<gene>
    <name evidence="11 14" type="primary">polA</name>
    <name evidence="14" type="ORF">OCV63_03090</name>
</gene>
<dbReference type="PROSITE" id="PS00447">
    <property type="entry name" value="DNA_POLYMERASE_A"/>
    <property type="match status" value="1"/>
</dbReference>
<evidence type="ECO:0000256" key="4">
    <source>
        <dbReference type="ARBA" id="ARBA00022705"/>
    </source>
</evidence>
<keyword evidence="11" id="KW-0540">Nuclease</keyword>
<dbReference type="Pfam" id="PF00476">
    <property type="entry name" value="DNA_pol_A"/>
    <property type="match status" value="1"/>
</dbReference>
<dbReference type="SUPFAM" id="SSF53098">
    <property type="entry name" value="Ribonuclease H-like"/>
    <property type="match status" value="1"/>
</dbReference>
<evidence type="ECO:0000256" key="8">
    <source>
        <dbReference type="ARBA" id="ARBA00023204"/>
    </source>
</evidence>
<reference evidence="14 15" key="1">
    <citation type="journal article" date="2021" name="ISME Commun">
        <title>Automated analysis of genomic sequences facilitates high-throughput and comprehensive description of bacteria.</title>
        <authorList>
            <person name="Hitch T.C.A."/>
        </authorList>
    </citation>
    <scope>NUCLEOTIDE SEQUENCE [LARGE SCALE GENOMIC DNA]</scope>
    <source>
        <strain evidence="14 15">Sanger_04</strain>
    </source>
</reference>
<evidence type="ECO:0000313" key="15">
    <source>
        <dbReference type="Proteomes" id="UP001652461"/>
    </source>
</evidence>
<dbReference type="PANTHER" id="PTHR10133:SF27">
    <property type="entry name" value="DNA POLYMERASE NU"/>
    <property type="match status" value="1"/>
</dbReference>
<evidence type="ECO:0000259" key="13">
    <source>
        <dbReference type="SMART" id="SM00482"/>
    </source>
</evidence>
<proteinExistence type="inferred from homology"/>
<dbReference type="InterPro" id="IPR019760">
    <property type="entry name" value="DNA-dir_DNA_pol_A_CS"/>
</dbReference>
<dbReference type="InterPro" id="IPR043502">
    <property type="entry name" value="DNA/RNA_pol_sf"/>
</dbReference>
<dbReference type="GO" id="GO:0003887">
    <property type="term" value="F:DNA-directed DNA polymerase activity"/>
    <property type="evidence" value="ECO:0007669"/>
    <property type="project" value="UniProtKB-EC"/>
</dbReference>
<dbReference type="SMART" id="SM00279">
    <property type="entry name" value="HhH2"/>
    <property type="match status" value="1"/>
</dbReference>
<sequence length="886" mass="99618">MSEKILLVDGHSIINRAFYGVTDLTNSEGLHTNAIYGFLNTLFKVLEEEKPDYLTVAFDVKAPTFRHQMYDAYKGTRKPMPAELHEQVPVLKDVLHAMGIETMEKAGLEADDLLGTVARRSEARGMEVTVLSGDRDLLQLATEHIRIRLPKTKGGVTETENYNTQDVIDKYQVAPLQIIELKALMGDSADNIPGVPGIGEKTATNLIVQYGNIENAYAHVEEIKPNRAKNALQEHYDMAVMSKALATINTDCDYDYDWDKAKLGNIYTEAAYALIKRLEFKNMLSRFRVDAPANEKIEKIFQMVEDFGEADQVLTKAAAVPRLAFAVHQEEGQVLALSLTLSEKETYVIPVEGFVTADWLLGRLGEAFAHVPEITTLKLKEALKCLSAHGVTIEKERQGAFLDAEIAAYLLNPLKDSYTCEELAKEYVSLTIPSRVELFGKDKLTKALEEKAEAFRIYGGYASYILYQSMPTLLAELHETGMEDLYREMELPLVFTLFGMEQEGIRVDAQALKTYGEELAVRIGELETKIYEEAGETFNINSPKQLGVILFDKMGLKGGKKTKTGYSTSAEVLEKLAPECPLVADILEYRQLAKLKSTYADGLAAYIEPDGRIHTTFQQTITATGRLSSVEPNLQNIPIRMELGRQIRKVFIPREGCVLVDADYSQIELRVLAHMSGDANLIHAYRGAQDIHRLTASQVFHIPFDEVTDLQRRNAKAVNFGIVYGISSFGLSQDLSISRKEAQEYIQKYFETYPKIKEFLDSCVEEAKEKGYARTMFGRRRPMPELKSSNFMQRSFGERVAMNAPIQGTAADIIKIAMNRVDRRLKAEGLKSRLLLQVHDELLIEAYTEELDKVEQILSEEMQGAAELAVPLEIDMKQGKNWYEAH</sequence>
<dbReference type="Pfam" id="PF02739">
    <property type="entry name" value="5_3_exonuc_N"/>
    <property type="match status" value="1"/>
</dbReference>
<evidence type="ECO:0000256" key="1">
    <source>
        <dbReference type="ARBA" id="ARBA00007705"/>
    </source>
</evidence>
<keyword evidence="11" id="KW-0269">Exonuclease</keyword>
<dbReference type="Gene3D" id="3.30.420.10">
    <property type="entry name" value="Ribonuclease H-like superfamily/Ribonuclease H"/>
    <property type="match status" value="1"/>
</dbReference>
<keyword evidence="15" id="KW-1185">Reference proteome</keyword>
<dbReference type="EC" id="2.7.7.7" evidence="10 11"/>
<dbReference type="SUPFAM" id="SSF56672">
    <property type="entry name" value="DNA/RNA polymerases"/>
    <property type="match status" value="1"/>
</dbReference>
<keyword evidence="2 11" id="KW-0808">Transferase</keyword>
<evidence type="ECO:0000256" key="3">
    <source>
        <dbReference type="ARBA" id="ARBA00022695"/>
    </source>
</evidence>
<feature type="domain" description="5'-3' exonuclease" evidence="12">
    <location>
        <begin position="3"/>
        <end position="264"/>
    </location>
</feature>
<dbReference type="EMBL" id="JAOQKC010000003">
    <property type="protein sequence ID" value="MCU6695881.1"/>
    <property type="molecule type" value="Genomic_DNA"/>
</dbReference>
<dbReference type="Gene3D" id="1.20.1060.10">
    <property type="entry name" value="Taq DNA Polymerase, Chain T, domain 4"/>
    <property type="match status" value="1"/>
</dbReference>
<dbReference type="InterPro" id="IPR001098">
    <property type="entry name" value="DNA-dir_DNA_pol_A_palm_dom"/>
</dbReference>
<evidence type="ECO:0000256" key="7">
    <source>
        <dbReference type="ARBA" id="ARBA00023125"/>
    </source>
</evidence>
<dbReference type="InterPro" id="IPR020046">
    <property type="entry name" value="5-3_exonucl_a-hlix_arch_N"/>
</dbReference>
<dbReference type="PANTHER" id="PTHR10133">
    <property type="entry name" value="DNA POLYMERASE I"/>
    <property type="match status" value="1"/>
</dbReference>
<comment type="caution">
    <text evidence="14">The sequence shown here is derived from an EMBL/GenBank/DDBJ whole genome shotgun (WGS) entry which is preliminary data.</text>
</comment>
<dbReference type="InterPro" id="IPR020045">
    <property type="entry name" value="DNA_polI_H3TH"/>
</dbReference>
<keyword evidence="5 11" id="KW-0227">DNA damage</keyword>
<dbReference type="SUPFAM" id="SSF88723">
    <property type="entry name" value="PIN domain-like"/>
    <property type="match status" value="1"/>
</dbReference>
<keyword evidence="3 11" id="KW-0548">Nucleotidyltransferase</keyword>
<evidence type="ECO:0000256" key="10">
    <source>
        <dbReference type="NCBIfam" id="TIGR00593"/>
    </source>
</evidence>
<dbReference type="InterPro" id="IPR029060">
    <property type="entry name" value="PIN-like_dom_sf"/>
</dbReference>
<dbReference type="Gene3D" id="3.40.50.1010">
    <property type="entry name" value="5'-nuclease"/>
    <property type="match status" value="1"/>
</dbReference>
<dbReference type="Gene3D" id="3.30.70.370">
    <property type="match status" value="1"/>
</dbReference>
<dbReference type="InterPro" id="IPR012337">
    <property type="entry name" value="RNaseH-like_sf"/>
</dbReference>
<dbReference type="CDD" id="cd09898">
    <property type="entry name" value="H3TH_53EXO"/>
    <property type="match status" value="1"/>
</dbReference>
<evidence type="ECO:0000256" key="11">
    <source>
        <dbReference type="RuleBase" id="RU004460"/>
    </source>
</evidence>
<evidence type="ECO:0000256" key="2">
    <source>
        <dbReference type="ARBA" id="ARBA00022679"/>
    </source>
</evidence>
<dbReference type="InterPro" id="IPR002298">
    <property type="entry name" value="DNA_polymerase_A"/>
</dbReference>
<comment type="similarity">
    <text evidence="1 11">Belongs to the DNA polymerase type-A family.</text>
</comment>
<dbReference type="PRINTS" id="PR00868">
    <property type="entry name" value="DNAPOLI"/>
</dbReference>
<dbReference type="InterPro" id="IPR008918">
    <property type="entry name" value="HhH2"/>
</dbReference>
<keyword evidence="8 11" id="KW-0234">DNA repair</keyword>
<keyword evidence="11" id="KW-0378">Hydrolase</keyword>
<evidence type="ECO:0000313" key="14">
    <source>
        <dbReference type="EMBL" id="MCU6695881.1"/>
    </source>
</evidence>
<comment type="function">
    <text evidence="11">In addition to polymerase activity, this DNA polymerase exhibits 5'-3' exonuclease activity.</text>
</comment>
<dbReference type="Proteomes" id="UP001652461">
    <property type="component" value="Unassembled WGS sequence"/>
</dbReference>
<organism evidence="14 15">
    <name type="scientific">Laedolimicola ammoniilytica</name>
    <dbReference type="NCBI Taxonomy" id="2981771"/>
    <lineage>
        <taxon>Bacteria</taxon>
        <taxon>Bacillati</taxon>
        <taxon>Bacillota</taxon>
        <taxon>Clostridia</taxon>
        <taxon>Lachnospirales</taxon>
        <taxon>Lachnospiraceae</taxon>
        <taxon>Laedolimicola</taxon>
    </lineage>
</organism>
<dbReference type="InterPro" id="IPR002421">
    <property type="entry name" value="5-3_exonuclease"/>
</dbReference>
<evidence type="ECO:0000256" key="9">
    <source>
        <dbReference type="ARBA" id="ARBA00049244"/>
    </source>
</evidence>
<keyword evidence="6 11" id="KW-0239">DNA-directed DNA polymerase</keyword>
<dbReference type="InterPro" id="IPR036397">
    <property type="entry name" value="RNaseH_sf"/>
</dbReference>
<dbReference type="Pfam" id="PF01367">
    <property type="entry name" value="5_3_exonuc"/>
    <property type="match status" value="1"/>
</dbReference>
<dbReference type="InterPro" id="IPR018320">
    <property type="entry name" value="DNA_polymerase_1"/>
</dbReference>
<feature type="domain" description="DNA-directed DNA polymerase family A palm" evidence="13">
    <location>
        <begin position="644"/>
        <end position="850"/>
    </location>
</feature>
<keyword evidence="7 11" id="KW-0238">DNA-binding</keyword>
<dbReference type="CDD" id="cd08637">
    <property type="entry name" value="DNA_pol_A_pol_I_C"/>
    <property type="match status" value="1"/>
</dbReference>
<protein>
    <recommendedName>
        <fullName evidence="10 11">DNA polymerase I</fullName>
        <ecNumber evidence="10 11">2.7.7.7</ecNumber>
    </recommendedName>
</protein>
<dbReference type="Gene3D" id="1.10.150.20">
    <property type="entry name" value="5' to 3' exonuclease, C-terminal subdomain"/>
    <property type="match status" value="2"/>
</dbReference>
<evidence type="ECO:0000259" key="12">
    <source>
        <dbReference type="SMART" id="SM00475"/>
    </source>
</evidence>
<dbReference type="NCBIfam" id="TIGR00593">
    <property type="entry name" value="pola"/>
    <property type="match status" value="1"/>
</dbReference>
<keyword evidence="4 11" id="KW-0235">DNA replication</keyword>
<accession>A0ABT2RU86</accession>
<evidence type="ECO:0000256" key="6">
    <source>
        <dbReference type="ARBA" id="ARBA00022932"/>
    </source>
</evidence>